<feature type="compositionally biased region" description="Basic and acidic residues" evidence="1">
    <location>
        <begin position="90"/>
        <end position="99"/>
    </location>
</feature>
<organism evidence="2 3">
    <name type="scientific">Candidatus Abyssobacteria bacterium SURF_17</name>
    <dbReference type="NCBI Taxonomy" id="2093361"/>
    <lineage>
        <taxon>Bacteria</taxon>
        <taxon>Pseudomonadati</taxon>
        <taxon>Candidatus Hydrogenedentota</taxon>
        <taxon>Candidatus Abyssobacteria</taxon>
    </lineage>
</organism>
<evidence type="ECO:0000313" key="3">
    <source>
        <dbReference type="Proteomes" id="UP000285961"/>
    </source>
</evidence>
<dbReference type="EMBL" id="QZKI01000011">
    <property type="protein sequence ID" value="RJP74730.1"/>
    <property type="molecule type" value="Genomic_DNA"/>
</dbReference>
<proteinExistence type="predicted"/>
<dbReference type="AlphaFoldDB" id="A0A419F8G4"/>
<sequence>MKYYICDMCGARIERNELRYVVKMNIFAAYDAMQIELSDLEKDYEEEIHKLIKKMEHMDPKQLEEDVHKQFVFDLCRKCQQRLLKSPLGRRPEGSKVSDELPPFDVDDFLRQIGSG</sequence>
<evidence type="ECO:0000256" key="1">
    <source>
        <dbReference type="SAM" id="MobiDB-lite"/>
    </source>
</evidence>
<dbReference type="Proteomes" id="UP000285961">
    <property type="component" value="Unassembled WGS sequence"/>
</dbReference>
<gene>
    <name evidence="2" type="ORF">C4532_01730</name>
</gene>
<name>A0A419F8G4_9BACT</name>
<protein>
    <submittedName>
        <fullName evidence="2">Uncharacterized protein</fullName>
    </submittedName>
</protein>
<feature type="region of interest" description="Disordered" evidence="1">
    <location>
        <begin position="87"/>
        <end position="107"/>
    </location>
</feature>
<comment type="caution">
    <text evidence="2">The sequence shown here is derived from an EMBL/GenBank/DDBJ whole genome shotgun (WGS) entry which is preliminary data.</text>
</comment>
<evidence type="ECO:0000313" key="2">
    <source>
        <dbReference type="EMBL" id="RJP74730.1"/>
    </source>
</evidence>
<reference evidence="2 3" key="1">
    <citation type="journal article" date="2017" name="ISME J.">
        <title>Energy and carbon metabolisms in a deep terrestrial subsurface fluid microbial community.</title>
        <authorList>
            <person name="Momper L."/>
            <person name="Jungbluth S.P."/>
            <person name="Lee M.D."/>
            <person name="Amend J.P."/>
        </authorList>
    </citation>
    <scope>NUCLEOTIDE SEQUENCE [LARGE SCALE GENOMIC DNA]</scope>
    <source>
        <strain evidence="2">SURF_17</strain>
    </source>
</reference>
<accession>A0A419F8G4</accession>